<dbReference type="SUPFAM" id="SSF57850">
    <property type="entry name" value="RING/U-box"/>
    <property type="match status" value="1"/>
</dbReference>
<feature type="domain" description="RING-type" evidence="10">
    <location>
        <begin position="51"/>
        <end position="92"/>
    </location>
</feature>
<evidence type="ECO:0000256" key="4">
    <source>
        <dbReference type="ARBA" id="ARBA00022723"/>
    </source>
</evidence>
<evidence type="ECO:0000256" key="2">
    <source>
        <dbReference type="ARBA" id="ARBA00012483"/>
    </source>
</evidence>
<gene>
    <name evidence="11" type="ORF">LVIROSA_LOCUS20524</name>
</gene>
<keyword evidence="3" id="KW-0808">Transferase</keyword>
<dbReference type="PANTHER" id="PTHR22937:SF204">
    <property type="entry name" value="RING-TYPE E3 UBIQUITIN TRANSFERASE"/>
    <property type="match status" value="1"/>
</dbReference>
<dbReference type="EC" id="2.3.2.27" evidence="2"/>
<proteinExistence type="predicted"/>
<sequence length="146" mass="16642">MKPCKTSKKGKLEGAERLFVGIVSTTLSEEELSKCLKISIYEPLQIKESKCSICQEEFIAGDEIGRMGCNHGYHVVCVNQWLQLKNWCPVCKFAFGVLILKTMLIFWYCLAGFCSHIESQGPEKEGCSREIWDHISNTQKRRFLGT</sequence>
<keyword evidence="6" id="KW-0833">Ubl conjugation pathway</keyword>
<dbReference type="AlphaFoldDB" id="A0AAU9NBA6"/>
<evidence type="ECO:0000256" key="6">
    <source>
        <dbReference type="ARBA" id="ARBA00022786"/>
    </source>
</evidence>
<keyword evidence="12" id="KW-1185">Reference proteome</keyword>
<accession>A0AAU9NBA6</accession>
<evidence type="ECO:0000256" key="5">
    <source>
        <dbReference type="ARBA" id="ARBA00022771"/>
    </source>
</evidence>
<dbReference type="Pfam" id="PF13639">
    <property type="entry name" value="zf-RING_2"/>
    <property type="match status" value="1"/>
</dbReference>
<dbReference type="SMART" id="SM00184">
    <property type="entry name" value="RING"/>
    <property type="match status" value="1"/>
</dbReference>
<dbReference type="InterPro" id="IPR001841">
    <property type="entry name" value="Znf_RING"/>
</dbReference>
<dbReference type="InterPro" id="IPR013083">
    <property type="entry name" value="Znf_RING/FYVE/PHD"/>
</dbReference>
<name>A0AAU9NBA6_9ASTR</name>
<dbReference type="InterPro" id="IPR045191">
    <property type="entry name" value="MBR1/2-like"/>
</dbReference>
<comment type="catalytic activity">
    <reaction evidence="1">
        <text>S-ubiquitinyl-[E2 ubiquitin-conjugating enzyme]-L-cysteine + [acceptor protein]-L-lysine = [E2 ubiquitin-conjugating enzyme]-L-cysteine + N(6)-ubiquitinyl-[acceptor protein]-L-lysine.</text>
        <dbReference type="EC" id="2.3.2.27"/>
    </reaction>
</comment>
<reference evidence="11 12" key="1">
    <citation type="submission" date="2022-01" db="EMBL/GenBank/DDBJ databases">
        <authorList>
            <person name="Xiong W."/>
            <person name="Schranz E."/>
        </authorList>
    </citation>
    <scope>NUCLEOTIDE SEQUENCE [LARGE SCALE GENOMIC DNA]</scope>
</reference>
<evidence type="ECO:0000256" key="9">
    <source>
        <dbReference type="SAM" id="Phobius"/>
    </source>
</evidence>
<dbReference type="GO" id="GO:0061630">
    <property type="term" value="F:ubiquitin protein ligase activity"/>
    <property type="evidence" value="ECO:0007669"/>
    <property type="project" value="UniProtKB-EC"/>
</dbReference>
<protein>
    <recommendedName>
        <fullName evidence="2">RING-type E3 ubiquitin transferase</fullName>
        <ecNumber evidence="2">2.3.2.27</ecNumber>
    </recommendedName>
</protein>
<comment type="caution">
    <text evidence="11">The sequence shown here is derived from an EMBL/GenBank/DDBJ whole genome shotgun (WGS) entry which is preliminary data.</text>
</comment>
<dbReference type="EMBL" id="CAKMRJ010003334">
    <property type="protein sequence ID" value="CAH1433969.1"/>
    <property type="molecule type" value="Genomic_DNA"/>
</dbReference>
<keyword evidence="9" id="KW-0472">Membrane</keyword>
<dbReference type="GO" id="GO:0008270">
    <property type="term" value="F:zinc ion binding"/>
    <property type="evidence" value="ECO:0007669"/>
    <property type="project" value="UniProtKB-KW"/>
</dbReference>
<keyword evidence="4" id="KW-0479">Metal-binding</keyword>
<organism evidence="11 12">
    <name type="scientific">Lactuca virosa</name>
    <dbReference type="NCBI Taxonomy" id="75947"/>
    <lineage>
        <taxon>Eukaryota</taxon>
        <taxon>Viridiplantae</taxon>
        <taxon>Streptophyta</taxon>
        <taxon>Embryophyta</taxon>
        <taxon>Tracheophyta</taxon>
        <taxon>Spermatophyta</taxon>
        <taxon>Magnoliopsida</taxon>
        <taxon>eudicotyledons</taxon>
        <taxon>Gunneridae</taxon>
        <taxon>Pentapetalae</taxon>
        <taxon>asterids</taxon>
        <taxon>campanulids</taxon>
        <taxon>Asterales</taxon>
        <taxon>Asteraceae</taxon>
        <taxon>Cichorioideae</taxon>
        <taxon>Cichorieae</taxon>
        <taxon>Lactucinae</taxon>
        <taxon>Lactuca</taxon>
    </lineage>
</organism>
<evidence type="ECO:0000256" key="7">
    <source>
        <dbReference type="ARBA" id="ARBA00022833"/>
    </source>
</evidence>
<keyword evidence="5 8" id="KW-0863">Zinc-finger</keyword>
<evidence type="ECO:0000256" key="1">
    <source>
        <dbReference type="ARBA" id="ARBA00000900"/>
    </source>
</evidence>
<dbReference type="Gene3D" id="3.30.40.10">
    <property type="entry name" value="Zinc/RING finger domain, C3HC4 (zinc finger)"/>
    <property type="match status" value="1"/>
</dbReference>
<evidence type="ECO:0000313" key="12">
    <source>
        <dbReference type="Proteomes" id="UP001157418"/>
    </source>
</evidence>
<dbReference type="Proteomes" id="UP001157418">
    <property type="component" value="Unassembled WGS sequence"/>
</dbReference>
<evidence type="ECO:0000313" key="11">
    <source>
        <dbReference type="EMBL" id="CAH1433969.1"/>
    </source>
</evidence>
<keyword evidence="7" id="KW-0862">Zinc</keyword>
<keyword evidence="9" id="KW-1133">Transmembrane helix</keyword>
<keyword evidence="9" id="KW-0812">Transmembrane</keyword>
<evidence type="ECO:0000256" key="8">
    <source>
        <dbReference type="PROSITE-ProRule" id="PRU00175"/>
    </source>
</evidence>
<dbReference type="PANTHER" id="PTHR22937">
    <property type="entry name" value="E3 UBIQUITIN-PROTEIN LIGASE RNF165"/>
    <property type="match status" value="1"/>
</dbReference>
<dbReference type="PROSITE" id="PS50089">
    <property type="entry name" value="ZF_RING_2"/>
    <property type="match status" value="1"/>
</dbReference>
<feature type="transmembrane region" description="Helical" evidence="9">
    <location>
        <begin position="93"/>
        <end position="113"/>
    </location>
</feature>
<evidence type="ECO:0000256" key="3">
    <source>
        <dbReference type="ARBA" id="ARBA00022679"/>
    </source>
</evidence>
<evidence type="ECO:0000259" key="10">
    <source>
        <dbReference type="PROSITE" id="PS50089"/>
    </source>
</evidence>